<proteinExistence type="predicted"/>
<comment type="caution">
    <text evidence="2">The sequence shown here is derived from an EMBL/GenBank/DDBJ whole genome shotgun (WGS) entry which is preliminary data.</text>
</comment>
<name>A0ABX2RG07_9ACTN</name>
<evidence type="ECO:0000313" key="2">
    <source>
        <dbReference type="EMBL" id="NYF55246.1"/>
    </source>
</evidence>
<dbReference type="EMBL" id="JACCCQ010000001">
    <property type="protein sequence ID" value="NYF55246.1"/>
    <property type="molecule type" value="Genomic_DNA"/>
</dbReference>
<evidence type="ECO:0000256" key="1">
    <source>
        <dbReference type="SAM" id="MobiDB-lite"/>
    </source>
</evidence>
<gene>
    <name evidence="2" type="ORF">HDA35_001077</name>
</gene>
<dbReference type="Proteomes" id="UP000631553">
    <property type="component" value="Unassembled WGS sequence"/>
</dbReference>
<sequence>MAAPQTGEGNGTNGRPRDVPGSVERLSYRGRARNPVGPVAGANGGQGCPEDARYRPIAQIQ</sequence>
<feature type="region of interest" description="Disordered" evidence="1">
    <location>
        <begin position="1"/>
        <end position="61"/>
    </location>
</feature>
<reference evidence="2 3" key="1">
    <citation type="submission" date="2020-07" db="EMBL/GenBank/DDBJ databases">
        <title>Sequencing the genomes of 1000 actinobacteria strains.</title>
        <authorList>
            <person name="Klenk H.-P."/>
        </authorList>
    </citation>
    <scope>NUCLEOTIDE SEQUENCE [LARGE SCALE GENOMIC DNA]</scope>
    <source>
        <strain evidence="2 3">DSM 43814</strain>
    </source>
</reference>
<accession>A0ABX2RG07</accession>
<organism evidence="2 3">
    <name type="scientific">Micromonospora purpureochromogenes</name>
    <dbReference type="NCBI Taxonomy" id="47872"/>
    <lineage>
        <taxon>Bacteria</taxon>
        <taxon>Bacillati</taxon>
        <taxon>Actinomycetota</taxon>
        <taxon>Actinomycetes</taxon>
        <taxon>Micromonosporales</taxon>
        <taxon>Micromonosporaceae</taxon>
        <taxon>Micromonospora</taxon>
    </lineage>
</organism>
<protein>
    <submittedName>
        <fullName evidence="2">Uncharacterized protein</fullName>
    </submittedName>
</protein>
<keyword evidence="3" id="KW-1185">Reference proteome</keyword>
<evidence type="ECO:0000313" key="3">
    <source>
        <dbReference type="Proteomes" id="UP000631553"/>
    </source>
</evidence>